<name>A0A4Q1K9J2_9FLAO</name>
<dbReference type="SUPFAM" id="SSF55136">
    <property type="entry name" value="Probable bacterial effector-binding domain"/>
    <property type="match status" value="1"/>
</dbReference>
<evidence type="ECO:0000313" key="2">
    <source>
        <dbReference type="EMBL" id="RXR23236.1"/>
    </source>
</evidence>
<dbReference type="OrthoDB" id="8560232at2"/>
<dbReference type="Pfam" id="PF06445">
    <property type="entry name" value="GyrI-like"/>
    <property type="match status" value="1"/>
</dbReference>
<protein>
    <submittedName>
        <fullName evidence="2">AraC family transcriptional regulator</fullName>
    </submittedName>
</protein>
<dbReference type="InterPro" id="IPR011256">
    <property type="entry name" value="Reg_factor_effector_dom_sf"/>
</dbReference>
<evidence type="ECO:0000313" key="3">
    <source>
        <dbReference type="Proteomes" id="UP000289857"/>
    </source>
</evidence>
<dbReference type="EMBL" id="SBKN01000002">
    <property type="protein sequence ID" value="RXR23236.1"/>
    <property type="molecule type" value="Genomic_DNA"/>
</dbReference>
<dbReference type="Gene3D" id="3.20.80.10">
    <property type="entry name" value="Regulatory factor, effector binding domain"/>
    <property type="match status" value="1"/>
</dbReference>
<comment type="caution">
    <text evidence="2">The sequence shown here is derived from an EMBL/GenBank/DDBJ whole genome shotgun (WGS) entry which is preliminary data.</text>
</comment>
<dbReference type="InterPro" id="IPR029442">
    <property type="entry name" value="GyrI-like"/>
</dbReference>
<dbReference type="SMART" id="SM00871">
    <property type="entry name" value="AraC_E_bind"/>
    <property type="match status" value="1"/>
</dbReference>
<proteinExistence type="predicted"/>
<sequence length="165" mass="19042">MQPEIIQLPEKKLVGISRSMSFLDYQVGELWQSFMPRRSEIENTVAPDLFHVQVNPLHYYFSPEVVFEKWAALEVSAFTSIPEGMQKLIIPGGRYAVFTYRGDGSDAANFFQSIFTDFLPKANLQWENRPQFEVLGEKYKKSSPDSEELIFIPIQDSNYSMDTIL</sequence>
<accession>A0A4Q1K9J2</accession>
<organism evidence="2 3">
    <name type="scientific">Flavobacterium stagni</name>
    <dbReference type="NCBI Taxonomy" id="2506421"/>
    <lineage>
        <taxon>Bacteria</taxon>
        <taxon>Pseudomonadati</taxon>
        <taxon>Bacteroidota</taxon>
        <taxon>Flavobacteriia</taxon>
        <taxon>Flavobacteriales</taxon>
        <taxon>Flavobacteriaceae</taxon>
        <taxon>Flavobacterium</taxon>
    </lineage>
</organism>
<dbReference type="InterPro" id="IPR053182">
    <property type="entry name" value="YobU-like_regulator"/>
</dbReference>
<dbReference type="Proteomes" id="UP000289857">
    <property type="component" value="Unassembled WGS sequence"/>
</dbReference>
<reference evidence="3" key="1">
    <citation type="submission" date="2019-01" db="EMBL/GenBank/DDBJ databases">
        <title>Cytophagaceae bacterium strain CAR-16.</title>
        <authorList>
            <person name="Chen W.-M."/>
        </authorList>
    </citation>
    <scope>NUCLEOTIDE SEQUENCE [LARGE SCALE GENOMIC DNA]</scope>
    <source>
        <strain evidence="3">WWJ-16</strain>
    </source>
</reference>
<dbReference type="PANTHER" id="PTHR36444">
    <property type="entry name" value="TRANSCRIPTIONAL REGULATOR PROTEIN YOBU-RELATED"/>
    <property type="match status" value="1"/>
</dbReference>
<dbReference type="PANTHER" id="PTHR36444:SF2">
    <property type="entry name" value="TRANSCRIPTIONAL REGULATOR PROTEIN YOBU-RELATED"/>
    <property type="match status" value="1"/>
</dbReference>
<dbReference type="RefSeq" id="WP_129460719.1">
    <property type="nucleotide sequence ID" value="NZ_SBKN01000002.1"/>
</dbReference>
<dbReference type="AlphaFoldDB" id="A0A4Q1K9J2"/>
<dbReference type="InterPro" id="IPR010499">
    <property type="entry name" value="AraC_E-bd"/>
</dbReference>
<feature type="domain" description="AraC effector-binding" evidence="1">
    <location>
        <begin position="1"/>
        <end position="155"/>
    </location>
</feature>
<keyword evidence="3" id="KW-1185">Reference proteome</keyword>
<gene>
    <name evidence="2" type="ORF">EQG61_04510</name>
</gene>
<evidence type="ECO:0000259" key="1">
    <source>
        <dbReference type="SMART" id="SM00871"/>
    </source>
</evidence>